<evidence type="ECO:0000313" key="2">
    <source>
        <dbReference type="Proteomes" id="UP001147747"/>
    </source>
</evidence>
<organism evidence="1 2">
    <name type="scientific">Penicillium cosmopolitanum</name>
    <dbReference type="NCBI Taxonomy" id="1131564"/>
    <lineage>
        <taxon>Eukaryota</taxon>
        <taxon>Fungi</taxon>
        <taxon>Dikarya</taxon>
        <taxon>Ascomycota</taxon>
        <taxon>Pezizomycotina</taxon>
        <taxon>Eurotiomycetes</taxon>
        <taxon>Eurotiomycetidae</taxon>
        <taxon>Eurotiales</taxon>
        <taxon>Aspergillaceae</taxon>
        <taxon>Penicillium</taxon>
    </lineage>
</organism>
<protein>
    <submittedName>
        <fullName evidence="1">Uncharacterized protein</fullName>
    </submittedName>
</protein>
<keyword evidence="2" id="KW-1185">Reference proteome</keyword>
<dbReference type="GeneID" id="81367006"/>
<evidence type="ECO:0000313" key="1">
    <source>
        <dbReference type="EMBL" id="KAJ5403518.1"/>
    </source>
</evidence>
<proteinExistence type="predicted"/>
<dbReference type="OrthoDB" id="4365242at2759"/>
<comment type="caution">
    <text evidence="1">The sequence shown here is derived from an EMBL/GenBank/DDBJ whole genome shotgun (WGS) entry which is preliminary data.</text>
</comment>
<dbReference type="RefSeq" id="XP_056490760.1">
    <property type="nucleotide sequence ID" value="XM_056628026.1"/>
</dbReference>
<accession>A0A9W9W4V3</accession>
<dbReference type="AlphaFoldDB" id="A0A9W9W4V3"/>
<name>A0A9W9W4V3_9EURO</name>
<reference evidence="1" key="2">
    <citation type="journal article" date="2023" name="IMA Fungus">
        <title>Comparative genomic study of the Penicillium genus elucidates a diverse pangenome and 15 lateral gene transfer events.</title>
        <authorList>
            <person name="Petersen C."/>
            <person name="Sorensen T."/>
            <person name="Nielsen M.R."/>
            <person name="Sondergaard T.E."/>
            <person name="Sorensen J.L."/>
            <person name="Fitzpatrick D.A."/>
            <person name="Frisvad J.C."/>
            <person name="Nielsen K.L."/>
        </authorList>
    </citation>
    <scope>NUCLEOTIDE SEQUENCE</scope>
    <source>
        <strain evidence="1">IBT 29677</strain>
    </source>
</reference>
<dbReference type="EMBL" id="JAPZBU010000005">
    <property type="protein sequence ID" value="KAJ5403518.1"/>
    <property type="molecule type" value="Genomic_DNA"/>
</dbReference>
<sequence>MLFTAGLSVMYCLSVVRDFDLETVITGTQSVTICENALKQMVEELPDAKRYVAVFEALRAYVVRKYTTAINFHPHTEPLFRTTESILHDQYTELANGSLLNPQPPISARGPASSFHSIRPTHDSQVLQNELDVASVPNNNNNAQMHTDAPVSEGSILSFDIFGDDALWNMEAGLSEYACGDPPANLYLENPFDLQYTL</sequence>
<dbReference type="Proteomes" id="UP001147747">
    <property type="component" value="Unassembled WGS sequence"/>
</dbReference>
<gene>
    <name evidence="1" type="ORF">N7509_003389</name>
</gene>
<reference evidence="1" key="1">
    <citation type="submission" date="2022-12" db="EMBL/GenBank/DDBJ databases">
        <authorList>
            <person name="Petersen C."/>
        </authorList>
    </citation>
    <scope>NUCLEOTIDE SEQUENCE</scope>
    <source>
        <strain evidence="1">IBT 29677</strain>
    </source>
</reference>